<gene>
    <name evidence="1" type="ORF">MGAL_10B042965</name>
</gene>
<evidence type="ECO:0000313" key="2">
    <source>
        <dbReference type="Proteomes" id="UP000596742"/>
    </source>
</evidence>
<organism evidence="1 2">
    <name type="scientific">Mytilus galloprovincialis</name>
    <name type="common">Mediterranean mussel</name>
    <dbReference type="NCBI Taxonomy" id="29158"/>
    <lineage>
        <taxon>Eukaryota</taxon>
        <taxon>Metazoa</taxon>
        <taxon>Spiralia</taxon>
        <taxon>Lophotrochozoa</taxon>
        <taxon>Mollusca</taxon>
        <taxon>Bivalvia</taxon>
        <taxon>Autobranchia</taxon>
        <taxon>Pteriomorphia</taxon>
        <taxon>Mytilida</taxon>
        <taxon>Mytiloidea</taxon>
        <taxon>Mytilidae</taxon>
        <taxon>Mytilinae</taxon>
        <taxon>Mytilus</taxon>
    </lineage>
</organism>
<proteinExistence type="predicted"/>
<name>A0A8B6FTP1_MYTGA</name>
<sequence>MPEKRKRRTLTKIQQRGILLTLNISLHLWTRQGQNKEPLVRVEVTETDKSALMWTIDTNKNKRFYDDLQGMGKSKSQVTEQLYLYQELDIKGETYKKKEREINVTPYYNKLW</sequence>
<evidence type="ECO:0000313" key="1">
    <source>
        <dbReference type="EMBL" id="VDI54546.1"/>
    </source>
</evidence>
<accession>A0A8B6FTP1</accession>
<reference evidence="1" key="1">
    <citation type="submission" date="2018-11" db="EMBL/GenBank/DDBJ databases">
        <authorList>
            <person name="Alioto T."/>
            <person name="Alioto T."/>
        </authorList>
    </citation>
    <scope>NUCLEOTIDE SEQUENCE</scope>
</reference>
<dbReference type="AlphaFoldDB" id="A0A8B6FTP1"/>
<comment type="caution">
    <text evidence="1">The sequence shown here is derived from an EMBL/GenBank/DDBJ whole genome shotgun (WGS) entry which is preliminary data.</text>
</comment>
<protein>
    <submittedName>
        <fullName evidence="1">Uncharacterized protein</fullName>
    </submittedName>
</protein>
<dbReference type="Proteomes" id="UP000596742">
    <property type="component" value="Unassembled WGS sequence"/>
</dbReference>
<keyword evidence="2" id="KW-1185">Reference proteome</keyword>
<dbReference type="EMBL" id="UYJE01007418">
    <property type="protein sequence ID" value="VDI54546.1"/>
    <property type="molecule type" value="Genomic_DNA"/>
</dbReference>